<evidence type="ECO:0000313" key="2">
    <source>
        <dbReference type="EMBL" id="MFC6644962.1"/>
    </source>
</evidence>
<organism evidence="2 3">
    <name type="scientific">Granulicella cerasi</name>
    <dbReference type="NCBI Taxonomy" id="741063"/>
    <lineage>
        <taxon>Bacteria</taxon>
        <taxon>Pseudomonadati</taxon>
        <taxon>Acidobacteriota</taxon>
        <taxon>Terriglobia</taxon>
        <taxon>Terriglobales</taxon>
        <taxon>Acidobacteriaceae</taxon>
        <taxon>Granulicella</taxon>
    </lineage>
</organism>
<dbReference type="SUPFAM" id="SSF143422">
    <property type="entry name" value="Transposase IS200-like"/>
    <property type="match status" value="1"/>
</dbReference>
<dbReference type="Proteomes" id="UP001596391">
    <property type="component" value="Unassembled WGS sequence"/>
</dbReference>
<dbReference type="EMBL" id="JBHSWI010000001">
    <property type="protein sequence ID" value="MFC6644962.1"/>
    <property type="molecule type" value="Genomic_DNA"/>
</dbReference>
<dbReference type="Pfam" id="PF01797">
    <property type="entry name" value="Y1_Tnp"/>
    <property type="match status" value="1"/>
</dbReference>
<sequence length="151" mass="17186">MPPPQSSTATYFITSATWERRPFLSIPGRAELFLQTLQHYRREGRYKLHAFVVMPDHFHLLLTPQGITIERAIGLIKGGFSHRLETNYPFWQKGFHDRRIRDSDEFLAQRHYIHQNPVVAGLVERAGDYPFSSAFTSAAKAAPADAAECDG</sequence>
<reference evidence="3" key="1">
    <citation type="journal article" date="2019" name="Int. J. Syst. Evol. Microbiol.">
        <title>The Global Catalogue of Microorganisms (GCM) 10K type strain sequencing project: providing services to taxonomists for standard genome sequencing and annotation.</title>
        <authorList>
            <consortium name="The Broad Institute Genomics Platform"/>
            <consortium name="The Broad Institute Genome Sequencing Center for Infectious Disease"/>
            <person name="Wu L."/>
            <person name="Ma J."/>
        </authorList>
    </citation>
    <scope>NUCLEOTIDE SEQUENCE [LARGE SCALE GENOMIC DNA]</scope>
    <source>
        <strain evidence="3">CGMCC 1.16026</strain>
    </source>
</reference>
<feature type="domain" description="Transposase IS200-like" evidence="1">
    <location>
        <begin position="6"/>
        <end position="116"/>
    </location>
</feature>
<dbReference type="SMART" id="SM01321">
    <property type="entry name" value="Y1_Tnp"/>
    <property type="match status" value="1"/>
</dbReference>
<accession>A0ABW1Z8W8</accession>
<evidence type="ECO:0000313" key="3">
    <source>
        <dbReference type="Proteomes" id="UP001596391"/>
    </source>
</evidence>
<gene>
    <name evidence="2" type="ORF">ACFQBQ_05020</name>
</gene>
<proteinExistence type="predicted"/>
<dbReference type="PANTHER" id="PTHR36966">
    <property type="entry name" value="REP-ASSOCIATED TYROSINE TRANSPOSASE"/>
    <property type="match status" value="1"/>
</dbReference>
<protein>
    <submittedName>
        <fullName evidence="2">Transposase</fullName>
    </submittedName>
</protein>
<dbReference type="PANTHER" id="PTHR36966:SF1">
    <property type="entry name" value="REP-ASSOCIATED TYROSINE TRANSPOSASE"/>
    <property type="match status" value="1"/>
</dbReference>
<dbReference type="InterPro" id="IPR002686">
    <property type="entry name" value="Transposase_17"/>
</dbReference>
<dbReference type="Gene3D" id="3.30.70.1290">
    <property type="entry name" value="Transposase IS200-like"/>
    <property type="match status" value="1"/>
</dbReference>
<name>A0ABW1Z8W8_9BACT</name>
<dbReference type="InterPro" id="IPR052715">
    <property type="entry name" value="RAYT_transposase"/>
</dbReference>
<dbReference type="RefSeq" id="WP_263371368.1">
    <property type="nucleotide sequence ID" value="NZ_JAGSYD010000003.1"/>
</dbReference>
<dbReference type="NCBIfam" id="NF047646">
    <property type="entry name" value="REP_Tyr_transpos"/>
    <property type="match status" value="1"/>
</dbReference>
<comment type="caution">
    <text evidence="2">The sequence shown here is derived from an EMBL/GenBank/DDBJ whole genome shotgun (WGS) entry which is preliminary data.</text>
</comment>
<keyword evidence="3" id="KW-1185">Reference proteome</keyword>
<dbReference type="InterPro" id="IPR036515">
    <property type="entry name" value="Transposase_17_sf"/>
</dbReference>
<evidence type="ECO:0000259" key="1">
    <source>
        <dbReference type="SMART" id="SM01321"/>
    </source>
</evidence>